<proteinExistence type="predicted"/>
<feature type="domain" description="2,4-diaminopentanoate dehydrogenase C-terminal" evidence="1">
    <location>
        <begin position="153"/>
        <end position="358"/>
    </location>
</feature>
<dbReference type="CDD" id="cd24146">
    <property type="entry name" value="nat-AmDH_N_like"/>
    <property type="match status" value="1"/>
</dbReference>
<reference evidence="2 3" key="1">
    <citation type="submission" date="2019-06" db="EMBL/GenBank/DDBJ databases">
        <title>Aeromicrobium sp. nov., isolated from a maize field.</title>
        <authorList>
            <person name="Lin S.-Y."/>
            <person name="Tsai C.-F."/>
            <person name="Young C.-C."/>
        </authorList>
    </citation>
    <scope>NUCLEOTIDE SEQUENCE [LARGE SCALE GENOMIC DNA]</scope>
    <source>
        <strain evidence="2 3">CC-CFT486</strain>
    </source>
</reference>
<name>A0A5C8NNU3_9ACTN</name>
<organism evidence="2 3">
    <name type="scientific">Aeromicrobium terrae</name>
    <dbReference type="NCBI Taxonomy" id="2498846"/>
    <lineage>
        <taxon>Bacteria</taxon>
        <taxon>Bacillati</taxon>
        <taxon>Actinomycetota</taxon>
        <taxon>Actinomycetes</taxon>
        <taxon>Propionibacteriales</taxon>
        <taxon>Nocardioidaceae</taxon>
        <taxon>Aeromicrobium</taxon>
    </lineage>
</organism>
<dbReference type="Gene3D" id="3.40.50.720">
    <property type="entry name" value="NAD(P)-binding Rossmann-like Domain"/>
    <property type="match status" value="1"/>
</dbReference>
<dbReference type="AlphaFoldDB" id="A0A5C8NNU3"/>
<dbReference type="GO" id="GO:0016301">
    <property type="term" value="F:kinase activity"/>
    <property type="evidence" value="ECO:0007669"/>
    <property type="project" value="UniProtKB-KW"/>
</dbReference>
<accession>A0A5C8NNU3</accession>
<dbReference type="EMBL" id="VDUX01000001">
    <property type="protein sequence ID" value="TXL62767.1"/>
    <property type="molecule type" value="Genomic_DNA"/>
</dbReference>
<dbReference type="Proteomes" id="UP000321571">
    <property type="component" value="Unassembled WGS sequence"/>
</dbReference>
<dbReference type="InterPro" id="IPR036291">
    <property type="entry name" value="NAD(P)-bd_dom_sf"/>
</dbReference>
<evidence type="ECO:0000259" key="1">
    <source>
        <dbReference type="Pfam" id="PF19328"/>
    </source>
</evidence>
<dbReference type="OrthoDB" id="4759936at2"/>
<sequence>MPGRTRSTEPIRVAQVGTGNAGRLTLRQLVQDPRFELVAVGVSTADKVGIDAGELAGIDATTGVRAVMDLQTVIDARPQCVVYCAMGDTRPVEATNDVRRLLEAGIDVVGSAPGTLQFPWGTMPDAVIEKVEAAARAGDASVYITGVDPGFASDLIPLALASTCQRVEQVRCYELADYATYDGAEVMFDLMGFGKPLDDTPLLFLPGVLGFAWGTAIRMIAEGLGITIDEVVEFWEAEPAPESYDIAAGRIEKGTIAALHFSITGMVAGHPAIVVEHVTRTRDDLRPDWARPSSGGGAYRVEITGEPSFVVDIVPSSDHGDHNHAAIVAACGRIVNSIPDVLAAPPGIRTTLDLPLPTGHGTYTGPVTPGR</sequence>
<dbReference type="SUPFAM" id="SSF51735">
    <property type="entry name" value="NAD(P)-binding Rossmann-fold domains"/>
    <property type="match status" value="1"/>
</dbReference>
<comment type="caution">
    <text evidence="2">The sequence shown here is derived from an EMBL/GenBank/DDBJ whole genome shotgun (WGS) entry which is preliminary data.</text>
</comment>
<dbReference type="Pfam" id="PF19328">
    <property type="entry name" value="DAP_DH_C"/>
    <property type="match status" value="1"/>
</dbReference>
<keyword evidence="3" id="KW-1185">Reference proteome</keyword>
<evidence type="ECO:0000313" key="2">
    <source>
        <dbReference type="EMBL" id="TXL62767.1"/>
    </source>
</evidence>
<protein>
    <submittedName>
        <fullName evidence="2">Diacylglycerol kinase</fullName>
    </submittedName>
</protein>
<dbReference type="InterPro" id="IPR045760">
    <property type="entry name" value="DAP_DH_C"/>
</dbReference>
<gene>
    <name evidence="2" type="ORF">FHP06_00525</name>
</gene>
<keyword evidence="2" id="KW-0418">Kinase</keyword>
<evidence type="ECO:0000313" key="3">
    <source>
        <dbReference type="Proteomes" id="UP000321571"/>
    </source>
</evidence>
<dbReference type="RefSeq" id="WP_147682771.1">
    <property type="nucleotide sequence ID" value="NZ_VDUX01000001.1"/>
</dbReference>
<keyword evidence="2" id="KW-0808">Transferase</keyword>